<gene>
    <name evidence="5 8" type="primary">prmC</name>
    <name evidence="8" type="ORF">BN1209_1618</name>
</gene>
<dbReference type="PANTHER" id="PTHR18895">
    <property type="entry name" value="HEMK METHYLTRANSFERASE"/>
    <property type="match status" value="1"/>
</dbReference>
<dbReference type="EC" id="2.1.1.297" evidence="5"/>
<dbReference type="InterPro" id="IPR040758">
    <property type="entry name" value="PrmC_N"/>
</dbReference>
<dbReference type="RefSeq" id="WP_045751707.1">
    <property type="nucleotide sequence ID" value="NZ_LN794158.1"/>
</dbReference>
<dbReference type="InterPro" id="IPR050320">
    <property type="entry name" value="N5-glutamine_MTase"/>
</dbReference>
<evidence type="ECO:0000313" key="8">
    <source>
        <dbReference type="EMBL" id="CEN56653.1"/>
    </source>
</evidence>
<keyword evidence="3 5" id="KW-0949">S-adenosyl-L-methionine</keyword>
<feature type="binding site" evidence="5">
    <location>
        <begin position="123"/>
        <end position="127"/>
    </location>
    <ligand>
        <name>S-adenosyl-L-methionine</name>
        <dbReference type="ChEBI" id="CHEBI:59789"/>
    </ligand>
</feature>
<dbReference type="KEGG" id="mbac:BN1209_1618"/>
<comment type="function">
    <text evidence="5">Methylates the class 1 translation termination release factors RF1/PrfA and RF2/PrfB on the glutamine residue of the universally conserved GGQ motif.</text>
</comment>
<feature type="binding site" evidence="5">
    <location>
        <position position="189"/>
    </location>
    <ligand>
        <name>S-adenosyl-L-methionine</name>
        <dbReference type="ChEBI" id="CHEBI:59789"/>
    </ligand>
</feature>
<feature type="binding site" evidence="5">
    <location>
        <begin position="189"/>
        <end position="192"/>
    </location>
    <ligand>
        <name>substrate</name>
    </ligand>
</feature>
<organism evidence="8 9">
    <name type="scientific">Candidatus Methylopumilus turicensis</name>
    <dbReference type="NCBI Taxonomy" id="1581680"/>
    <lineage>
        <taxon>Bacteria</taxon>
        <taxon>Pseudomonadati</taxon>
        <taxon>Pseudomonadota</taxon>
        <taxon>Betaproteobacteria</taxon>
        <taxon>Nitrosomonadales</taxon>
        <taxon>Methylophilaceae</taxon>
        <taxon>Candidatus Methylopumilus</taxon>
    </lineage>
</organism>
<comment type="catalytic activity">
    <reaction evidence="4 5">
        <text>L-glutaminyl-[peptide chain release factor] + S-adenosyl-L-methionine = N(5)-methyl-L-glutaminyl-[peptide chain release factor] + S-adenosyl-L-homocysteine + H(+)</text>
        <dbReference type="Rhea" id="RHEA:42896"/>
        <dbReference type="Rhea" id="RHEA-COMP:10271"/>
        <dbReference type="Rhea" id="RHEA-COMP:10272"/>
        <dbReference type="ChEBI" id="CHEBI:15378"/>
        <dbReference type="ChEBI" id="CHEBI:30011"/>
        <dbReference type="ChEBI" id="CHEBI:57856"/>
        <dbReference type="ChEBI" id="CHEBI:59789"/>
        <dbReference type="ChEBI" id="CHEBI:61891"/>
        <dbReference type="EC" id="2.1.1.297"/>
    </reaction>
</comment>
<feature type="binding site" evidence="5">
    <location>
        <position position="146"/>
    </location>
    <ligand>
        <name>S-adenosyl-L-methionine</name>
        <dbReference type="ChEBI" id="CHEBI:59789"/>
    </ligand>
</feature>
<keyword evidence="9" id="KW-1185">Reference proteome</keyword>
<dbReference type="EMBL" id="LN794158">
    <property type="protein sequence ID" value="CEN56653.1"/>
    <property type="molecule type" value="Genomic_DNA"/>
</dbReference>
<dbReference type="Proteomes" id="UP000056322">
    <property type="component" value="Chromosome 1"/>
</dbReference>
<feature type="binding site" evidence="5">
    <location>
        <position position="174"/>
    </location>
    <ligand>
        <name>S-adenosyl-L-methionine</name>
        <dbReference type="ChEBI" id="CHEBI:59789"/>
    </ligand>
</feature>
<accession>A0A0B7J1S1</accession>
<evidence type="ECO:0000256" key="3">
    <source>
        <dbReference type="ARBA" id="ARBA00022691"/>
    </source>
</evidence>
<feature type="domain" description="Release factor glutamine methyltransferase N-terminal" evidence="7">
    <location>
        <begin position="6"/>
        <end position="78"/>
    </location>
</feature>
<dbReference type="PANTHER" id="PTHR18895:SF74">
    <property type="entry name" value="MTRF1L RELEASE FACTOR GLUTAMINE METHYLTRANSFERASE"/>
    <property type="match status" value="1"/>
</dbReference>
<dbReference type="HOGENOM" id="CLU_018398_3_1_4"/>
<dbReference type="GO" id="GO:0032259">
    <property type="term" value="P:methylation"/>
    <property type="evidence" value="ECO:0007669"/>
    <property type="project" value="UniProtKB-KW"/>
</dbReference>
<dbReference type="InterPro" id="IPR002052">
    <property type="entry name" value="DNA_methylase_N6_adenine_CS"/>
</dbReference>
<proteinExistence type="inferred from homology"/>
<protein>
    <recommendedName>
        <fullName evidence="5">Release factor glutamine methyltransferase</fullName>
        <shortName evidence="5">RF MTase</shortName>
        <ecNumber evidence="5">2.1.1.297</ecNumber>
    </recommendedName>
    <alternativeName>
        <fullName evidence="5">N5-glutamine methyltransferase PrmC</fullName>
    </alternativeName>
    <alternativeName>
        <fullName evidence="5">Protein-(glutamine-N5) MTase PrmC</fullName>
    </alternativeName>
    <alternativeName>
        <fullName evidence="5">Protein-glutamine N-methyltransferase PrmC</fullName>
    </alternativeName>
</protein>
<sequence>MQIGDALRQAAQSIQNTLELEPTEASFEANLLCQQVLNVNRAWLIGHETDALEANQQAGFEALVQRRLNGEPIAYILGSREFYGLPLKTTPATLIPRPDTETLVEAALAKIPQNVSLNILDLGTGTGAVALAIASQLPQTKVIAVDASLEALKVAIENAQSLNLSNVHLIESNWFSALVSEKFDVIVSNPPYIAQDDEHLKLGDLRFEPLSALASGVDGLDDIRKIIQDAPEYLNPNGWLMLEHGYDQADAVAALLKARGFSQIDHARDIAGTQRVTFGAI</sequence>
<keyword evidence="1 5" id="KW-0489">Methyltransferase</keyword>
<dbReference type="PROSITE" id="PS00092">
    <property type="entry name" value="N6_MTASE"/>
    <property type="match status" value="1"/>
</dbReference>
<dbReference type="HAMAP" id="MF_02126">
    <property type="entry name" value="RF_methyltr_PrmC"/>
    <property type="match status" value="1"/>
</dbReference>
<dbReference type="GO" id="GO:0003676">
    <property type="term" value="F:nucleic acid binding"/>
    <property type="evidence" value="ECO:0007669"/>
    <property type="project" value="InterPro"/>
</dbReference>
<dbReference type="InterPro" id="IPR004556">
    <property type="entry name" value="HemK-like"/>
</dbReference>
<evidence type="ECO:0000259" key="6">
    <source>
        <dbReference type="Pfam" id="PF05175"/>
    </source>
</evidence>
<dbReference type="FunFam" id="3.40.50.150:FF:000053">
    <property type="entry name" value="Release factor glutamine methyltransferase"/>
    <property type="match status" value="1"/>
</dbReference>
<evidence type="ECO:0000256" key="2">
    <source>
        <dbReference type="ARBA" id="ARBA00022679"/>
    </source>
</evidence>
<evidence type="ECO:0000313" key="9">
    <source>
        <dbReference type="Proteomes" id="UP000056322"/>
    </source>
</evidence>
<keyword evidence="2 5" id="KW-0808">Transferase</keyword>
<name>A0A0B7J1S1_9PROT</name>
<evidence type="ECO:0000256" key="5">
    <source>
        <dbReference type="HAMAP-Rule" id="MF_02126"/>
    </source>
</evidence>
<dbReference type="InterPro" id="IPR019874">
    <property type="entry name" value="RF_methyltr_PrmC"/>
</dbReference>
<dbReference type="Gene3D" id="1.10.8.10">
    <property type="entry name" value="DNA helicase RuvA subunit, C-terminal domain"/>
    <property type="match status" value="1"/>
</dbReference>
<evidence type="ECO:0000256" key="1">
    <source>
        <dbReference type="ARBA" id="ARBA00022603"/>
    </source>
</evidence>
<dbReference type="AlphaFoldDB" id="A0A0B7J1S1"/>
<dbReference type="Gene3D" id="3.40.50.150">
    <property type="entry name" value="Vaccinia Virus protein VP39"/>
    <property type="match status" value="1"/>
</dbReference>
<dbReference type="CDD" id="cd02440">
    <property type="entry name" value="AdoMet_MTases"/>
    <property type="match status" value="1"/>
</dbReference>
<evidence type="ECO:0000259" key="7">
    <source>
        <dbReference type="Pfam" id="PF17827"/>
    </source>
</evidence>
<reference evidence="9" key="1">
    <citation type="submission" date="2014-12" db="EMBL/GenBank/DDBJ databases">
        <authorList>
            <person name="Salcher M.M."/>
        </authorList>
    </citation>
    <scope>NUCLEOTIDE SEQUENCE [LARGE SCALE GENOMIC DNA]</scope>
    <source>
        <strain evidence="9">MMS-10A-171</strain>
    </source>
</reference>
<dbReference type="GO" id="GO:0102559">
    <property type="term" value="F:peptide chain release factor N(5)-glutamine methyltransferase activity"/>
    <property type="evidence" value="ECO:0007669"/>
    <property type="project" value="UniProtKB-EC"/>
</dbReference>
<dbReference type="InterPro" id="IPR029063">
    <property type="entry name" value="SAM-dependent_MTases_sf"/>
</dbReference>
<dbReference type="STRING" id="1581680.BN1209_1618"/>
<dbReference type="Pfam" id="PF05175">
    <property type="entry name" value="MTS"/>
    <property type="match status" value="1"/>
</dbReference>
<dbReference type="NCBIfam" id="TIGR00536">
    <property type="entry name" value="hemK_fam"/>
    <property type="match status" value="1"/>
</dbReference>
<dbReference type="InterPro" id="IPR007848">
    <property type="entry name" value="Small_mtfrase_dom"/>
</dbReference>
<dbReference type="OrthoDB" id="9800643at2"/>
<comment type="similarity">
    <text evidence="5">Belongs to the protein N5-glutamine methyltransferase family. PrmC subfamily.</text>
</comment>
<dbReference type="Pfam" id="PF17827">
    <property type="entry name" value="PrmC_N"/>
    <property type="match status" value="1"/>
</dbReference>
<dbReference type="NCBIfam" id="TIGR03534">
    <property type="entry name" value="RF_mod_PrmC"/>
    <property type="match status" value="1"/>
</dbReference>
<feature type="domain" description="Methyltransferase small" evidence="6">
    <location>
        <begin position="108"/>
        <end position="202"/>
    </location>
</feature>
<evidence type="ECO:0000256" key="4">
    <source>
        <dbReference type="ARBA" id="ARBA00048391"/>
    </source>
</evidence>
<dbReference type="SUPFAM" id="SSF53335">
    <property type="entry name" value="S-adenosyl-L-methionine-dependent methyltransferases"/>
    <property type="match status" value="1"/>
</dbReference>